<gene>
    <name evidence="14" type="ORF">HQN79_00815</name>
</gene>
<dbReference type="KEGG" id="txa:HQN79_00815"/>
<keyword evidence="8 14" id="KW-0675">Receptor</keyword>
<reference evidence="14 15" key="1">
    <citation type="submission" date="2020-05" db="EMBL/GenBank/DDBJ databases">
        <title>Thiomicrorhabdus sediminis sp.nov. and Thiomicrorhabdus xiamenensis sp.nov., novel sulfur-oxidizing bacteria isolated from coastal sediment.</title>
        <authorList>
            <person name="Liu X."/>
        </authorList>
    </citation>
    <scope>NUCLEOTIDE SEQUENCE [LARGE SCALE GENOMIC DNA]</scope>
    <source>
        <strain evidence="14 15">G2</strain>
    </source>
</reference>
<dbReference type="RefSeq" id="WP_173283811.1">
    <property type="nucleotide sequence ID" value="NZ_CP054020.1"/>
</dbReference>
<feature type="domain" description="TonB-dependent receptor plug" evidence="13">
    <location>
        <begin position="99"/>
        <end position="198"/>
    </location>
</feature>
<keyword evidence="7 10" id="KW-0472">Membrane</keyword>
<evidence type="ECO:0000256" key="6">
    <source>
        <dbReference type="ARBA" id="ARBA00023077"/>
    </source>
</evidence>
<evidence type="ECO:0000256" key="7">
    <source>
        <dbReference type="ARBA" id="ARBA00023136"/>
    </source>
</evidence>
<evidence type="ECO:0000259" key="13">
    <source>
        <dbReference type="Pfam" id="PF07715"/>
    </source>
</evidence>
<evidence type="ECO:0000313" key="14">
    <source>
        <dbReference type="EMBL" id="QKI88215.1"/>
    </source>
</evidence>
<keyword evidence="9 10" id="KW-0998">Cell outer membrane</keyword>
<evidence type="ECO:0000256" key="5">
    <source>
        <dbReference type="ARBA" id="ARBA00022692"/>
    </source>
</evidence>
<keyword evidence="15" id="KW-1185">Reference proteome</keyword>
<dbReference type="InterPro" id="IPR012910">
    <property type="entry name" value="Plug_dom"/>
</dbReference>
<evidence type="ECO:0000256" key="1">
    <source>
        <dbReference type="ARBA" id="ARBA00004571"/>
    </source>
</evidence>
<dbReference type="Pfam" id="PF07715">
    <property type="entry name" value="Plug"/>
    <property type="match status" value="1"/>
</dbReference>
<dbReference type="CDD" id="cd01347">
    <property type="entry name" value="ligand_gated_channel"/>
    <property type="match status" value="1"/>
</dbReference>
<sequence length="779" mass="85282">MSTKLSNRLNPCQDGTKLKANQSLNRLQKKPLSRATTQAITLGMAVSLSAAPVWAEGEGGSTLEIVEVEGLKVDDNPYAEKGAPYKVNESGDRRRVKPLAETPQTIQVITQTQLKESGKTDLKEILQTQPGITVGTGEGGNMFGDRYIIRGHEARSDVFVDGMRDPGMTTRESFATEQIEITKGPSSTFAGRGSTGGAVNSITKQANLGRSFNKLSGGFGSDEYHRYTLDSNIVLTDDMALRLNILDAYEEVPDRAPADRDRKGIAGSIFWAPTDKLDVTLDHYHLNAEDKPDLGSYINRTTGKVDDEFPAITQDNDYFESIIDTTTLKLGYQATENVRIENSTRIGTTTNSYVVTGAQYGTAIANEGQADEYTYDTATAKPKAASQDVDYFANTLNTYIDTELGGKKHQFVVSFEHSDHEVQRNDINVNNAGSPNCRVDGRGGITDGYCFKDENGQMVDNYNSLLAKQIGDESFYSLWRMKTTSVGLMDTVDVTDKLALHGGLRYDKFDLDLTTTTEHYDYSDGLWNGHVGFVYKVADNGNVYASYSTAANVNGGESDVATNGGYGGFIDADSIEPETVKSYELGTKWELNNKKLLATAALFQITKSNVMEPERGADYSNAGTPNTGENRVRGIELGLSGNLTDKLSGQISLTSMESEITESMYADNIGKPLSNFADNQANVLLRYQLTPKLALGGSMTYSSEMYAGQPDAAASESIEIPSYTVFDTFASYRVNKDLDMQLNINNLFDEDYYLAAYRSGAFAYKGDGRSIQLTLNYEF</sequence>
<dbReference type="InterPro" id="IPR000531">
    <property type="entry name" value="Beta-barrel_TonB"/>
</dbReference>
<dbReference type="PANTHER" id="PTHR32552:SF83">
    <property type="entry name" value="BLR3904 PROTEIN"/>
    <property type="match status" value="1"/>
</dbReference>
<feature type="domain" description="TonB-dependent receptor-like beta-barrel" evidence="12">
    <location>
        <begin position="285"/>
        <end position="747"/>
    </location>
</feature>
<comment type="similarity">
    <text evidence="2 10 11">Belongs to the TonB-dependent receptor family.</text>
</comment>
<dbReference type="InterPro" id="IPR036942">
    <property type="entry name" value="Beta-barrel_TonB_sf"/>
</dbReference>
<evidence type="ECO:0000256" key="9">
    <source>
        <dbReference type="ARBA" id="ARBA00023237"/>
    </source>
</evidence>
<dbReference type="PROSITE" id="PS52016">
    <property type="entry name" value="TONB_DEPENDENT_REC_3"/>
    <property type="match status" value="1"/>
</dbReference>
<evidence type="ECO:0000256" key="10">
    <source>
        <dbReference type="PROSITE-ProRule" id="PRU01360"/>
    </source>
</evidence>
<organism evidence="14 15">
    <name type="scientific">Thiomicrorhabdus xiamenensis</name>
    <dbReference type="NCBI Taxonomy" id="2739063"/>
    <lineage>
        <taxon>Bacteria</taxon>
        <taxon>Pseudomonadati</taxon>
        <taxon>Pseudomonadota</taxon>
        <taxon>Gammaproteobacteria</taxon>
        <taxon>Thiotrichales</taxon>
        <taxon>Piscirickettsiaceae</taxon>
        <taxon>Thiomicrorhabdus</taxon>
    </lineage>
</organism>
<dbReference type="AlphaFoldDB" id="A0A7D4P3L7"/>
<dbReference type="InterPro" id="IPR039426">
    <property type="entry name" value="TonB-dep_rcpt-like"/>
</dbReference>
<dbReference type="NCBIfam" id="TIGR01783">
    <property type="entry name" value="TonB-siderophor"/>
    <property type="match status" value="1"/>
</dbReference>
<dbReference type="Gene3D" id="2.40.170.20">
    <property type="entry name" value="TonB-dependent receptor, beta-barrel domain"/>
    <property type="match status" value="1"/>
</dbReference>
<keyword evidence="3 10" id="KW-0813">Transport</keyword>
<dbReference type="PANTHER" id="PTHR32552">
    <property type="entry name" value="FERRICHROME IRON RECEPTOR-RELATED"/>
    <property type="match status" value="1"/>
</dbReference>
<dbReference type="GO" id="GO:0015344">
    <property type="term" value="F:siderophore uptake transmembrane transporter activity"/>
    <property type="evidence" value="ECO:0007669"/>
    <property type="project" value="TreeGrafter"/>
</dbReference>
<evidence type="ECO:0000256" key="2">
    <source>
        <dbReference type="ARBA" id="ARBA00009810"/>
    </source>
</evidence>
<evidence type="ECO:0000313" key="15">
    <source>
        <dbReference type="Proteomes" id="UP000504724"/>
    </source>
</evidence>
<evidence type="ECO:0000256" key="4">
    <source>
        <dbReference type="ARBA" id="ARBA00022452"/>
    </source>
</evidence>
<keyword evidence="4 10" id="KW-1134">Transmembrane beta strand</keyword>
<dbReference type="InterPro" id="IPR010105">
    <property type="entry name" value="TonB_sidphr_rcpt"/>
</dbReference>
<name>A0A7D4P3L7_9GAMM</name>
<keyword evidence="6 11" id="KW-0798">TonB box</keyword>
<proteinExistence type="inferred from homology"/>
<dbReference type="GO" id="GO:0009279">
    <property type="term" value="C:cell outer membrane"/>
    <property type="evidence" value="ECO:0007669"/>
    <property type="project" value="UniProtKB-SubCell"/>
</dbReference>
<accession>A0A7D4P3L7</accession>
<dbReference type="InterPro" id="IPR037066">
    <property type="entry name" value="Plug_dom_sf"/>
</dbReference>
<dbReference type="Gene3D" id="2.170.130.10">
    <property type="entry name" value="TonB-dependent receptor, plug domain"/>
    <property type="match status" value="1"/>
</dbReference>
<dbReference type="SUPFAM" id="SSF56935">
    <property type="entry name" value="Porins"/>
    <property type="match status" value="1"/>
</dbReference>
<evidence type="ECO:0000259" key="12">
    <source>
        <dbReference type="Pfam" id="PF00593"/>
    </source>
</evidence>
<keyword evidence="5 10" id="KW-0812">Transmembrane</keyword>
<comment type="subcellular location">
    <subcellularLocation>
        <location evidence="1 10">Cell outer membrane</location>
        <topology evidence="1 10">Multi-pass membrane protein</topology>
    </subcellularLocation>
</comment>
<evidence type="ECO:0000256" key="3">
    <source>
        <dbReference type="ARBA" id="ARBA00022448"/>
    </source>
</evidence>
<protein>
    <submittedName>
        <fullName evidence="14">TonB-dependent siderophore receptor</fullName>
    </submittedName>
</protein>
<dbReference type="Pfam" id="PF00593">
    <property type="entry name" value="TonB_dep_Rec_b-barrel"/>
    <property type="match status" value="1"/>
</dbReference>
<dbReference type="GO" id="GO:0038023">
    <property type="term" value="F:signaling receptor activity"/>
    <property type="evidence" value="ECO:0007669"/>
    <property type="project" value="InterPro"/>
</dbReference>
<dbReference type="EMBL" id="CP054020">
    <property type="protein sequence ID" value="QKI88215.1"/>
    <property type="molecule type" value="Genomic_DNA"/>
</dbReference>
<evidence type="ECO:0000256" key="11">
    <source>
        <dbReference type="RuleBase" id="RU003357"/>
    </source>
</evidence>
<dbReference type="Proteomes" id="UP000504724">
    <property type="component" value="Chromosome"/>
</dbReference>
<dbReference type="GO" id="GO:0015891">
    <property type="term" value="P:siderophore transport"/>
    <property type="evidence" value="ECO:0007669"/>
    <property type="project" value="InterPro"/>
</dbReference>
<evidence type="ECO:0000256" key="8">
    <source>
        <dbReference type="ARBA" id="ARBA00023170"/>
    </source>
</evidence>